<organism evidence="1 2">
    <name type="scientific">Meishania litoralis</name>
    <dbReference type="NCBI Taxonomy" id="3434685"/>
    <lineage>
        <taxon>Bacteria</taxon>
        <taxon>Pseudomonadati</taxon>
        <taxon>Bacteroidota</taxon>
        <taxon>Flavobacteriia</taxon>
        <taxon>Flavobacteriales</taxon>
        <taxon>Flavobacteriaceae</taxon>
        <taxon>Meishania</taxon>
    </lineage>
</organism>
<name>A0ACC7LK97_9FLAO</name>
<evidence type="ECO:0000313" key="2">
    <source>
        <dbReference type="Proteomes" id="UP001595191"/>
    </source>
</evidence>
<keyword evidence="2" id="KW-1185">Reference proteome</keyword>
<evidence type="ECO:0000313" key="1">
    <source>
        <dbReference type="EMBL" id="MFH6603938.1"/>
    </source>
</evidence>
<gene>
    <name evidence="1" type="ORF">ACEZ3G_10660</name>
</gene>
<dbReference type="Proteomes" id="UP001595191">
    <property type="component" value="Unassembled WGS sequence"/>
</dbReference>
<sequence>MKKICLNLALGICSLLAISCSNTKQVLLQTTAPSPVMLSGQIKKIGIVNSSEVSTGVEGETKGMGNLLVAQEKWLTEKGKDAAIEGLFDELLKDKRFDDVKLLDSVQLEGHGSAENSIPWSSIAQLCETHNVDAIFALAFYETDTKISIKKSSMLQPNLMRVKEKVPAQELTMETLIENGWRIYSPKSRQVIDEIVFNDQFVSSGKGTDTFAAYQAIGDRKETLIQQSKTSGINYGQRLLPFERTITREYFSKGSENLVLADKLISQGDWEGAGQLWAIDVDHEDTKIRGRSCHNLAVLNEKNDNLEIAFQWASKAYENSRDEKEQDYMGILEKRLEDKGLLMNQMAQLDFAK</sequence>
<dbReference type="EMBL" id="JBHFPV010000002">
    <property type="protein sequence ID" value="MFH6603938.1"/>
    <property type="molecule type" value="Genomic_DNA"/>
</dbReference>
<reference evidence="1" key="1">
    <citation type="submission" date="2024-09" db="EMBL/GenBank/DDBJ databases">
        <authorList>
            <person name="Liu J."/>
        </authorList>
    </citation>
    <scope>NUCLEOTIDE SEQUENCE</scope>
    <source>
        <strain evidence="1">NBU2967</strain>
    </source>
</reference>
<accession>A0ACC7LK97</accession>
<proteinExistence type="predicted"/>
<comment type="caution">
    <text evidence="1">The sequence shown here is derived from an EMBL/GenBank/DDBJ whole genome shotgun (WGS) entry which is preliminary data.</text>
</comment>
<protein>
    <submittedName>
        <fullName evidence="1">DUF6340 family protein</fullName>
    </submittedName>
</protein>